<dbReference type="STRING" id="1960309.SAMN03159343_0900"/>
<keyword evidence="2" id="KW-1185">Reference proteome</keyword>
<dbReference type="OrthoDB" id="4640847at2"/>
<name>A0A1G4XG90_9ACTN</name>
<sequence length="127" mass="14177">MSWVARWRGEELAAAPELRVDGWWVWLSVPAVREGFELLTEDGPWVRTVPVAECEAVLHRRTVARWRGVACVVVGERPDGYLLQDAGGDAAAAGELGFERVDVGVRRRWVPRGEVEQLEVEERGVTG</sequence>
<evidence type="ECO:0000313" key="2">
    <source>
        <dbReference type="Proteomes" id="UP000198981"/>
    </source>
</evidence>
<dbReference type="AlphaFoldDB" id="A0A1G4XG90"/>
<reference evidence="2" key="1">
    <citation type="submission" date="2016-10" db="EMBL/GenBank/DDBJ databases">
        <authorList>
            <person name="Varghese N."/>
            <person name="Submissions S."/>
        </authorList>
    </citation>
    <scope>NUCLEOTIDE SEQUENCE [LARGE SCALE GENOMIC DNA]</scope>
    <source>
        <strain evidence="2">DSM 45722</strain>
    </source>
</reference>
<dbReference type="Proteomes" id="UP000198981">
    <property type="component" value="Unassembled WGS sequence"/>
</dbReference>
<protein>
    <submittedName>
        <fullName evidence="1">Uncharacterized protein</fullName>
    </submittedName>
</protein>
<dbReference type="EMBL" id="FMUH01000001">
    <property type="protein sequence ID" value="SCX40175.1"/>
    <property type="molecule type" value="Genomic_DNA"/>
</dbReference>
<accession>A0A1G4XG90</accession>
<dbReference type="RefSeq" id="WP_092799958.1">
    <property type="nucleotide sequence ID" value="NZ_FMUH01000001.1"/>
</dbReference>
<evidence type="ECO:0000313" key="1">
    <source>
        <dbReference type="EMBL" id="SCX40175.1"/>
    </source>
</evidence>
<proteinExistence type="predicted"/>
<organism evidence="1 2">
    <name type="scientific">Klenkia marina</name>
    <dbReference type="NCBI Taxonomy" id="1960309"/>
    <lineage>
        <taxon>Bacteria</taxon>
        <taxon>Bacillati</taxon>
        <taxon>Actinomycetota</taxon>
        <taxon>Actinomycetes</taxon>
        <taxon>Geodermatophilales</taxon>
        <taxon>Geodermatophilaceae</taxon>
        <taxon>Klenkia</taxon>
    </lineage>
</organism>
<gene>
    <name evidence="1" type="ORF">SAMN03159343_0900</name>
</gene>